<dbReference type="Proteomes" id="UP001243375">
    <property type="component" value="Unassembled WGS sequence"/>
</dbReference>
<dbReference type="EMBL" id="JASBWU010000010">
    <property type="protein sequence ID" value="KAJ9118565.1"/>
    <property type="molecule type" value="Genomic_DNA"/>
</dbReference>
<evidence type="ECO:0000313" key="2">
    <source>
        <dbReference type="Proteomes" id="UP001243375"/>
    </source>
</evidence>
<name>A0ACC2X4P8_9TREE</name>
<reference evidence="1" key="1">
    <citation type="submission" date="2023-04" db="EMBL/GenBank/DDBJ databases">
        <title>Draft Genome sequencing of Naganishia species isolated from polar environments using Oxford Nanopore Technology.</title>
        <authorList>
            <person name="Leo P."/>
            <person name="Venkateswaran K."/>
        </authorList>
    </citation>
    <scope>NUCLEOTIDE SEQUENCE</scope>
    <source>
        <strain evidence="1">MNA-CCFEE 5425</strain>
    </source>
</reference>
<keyword evidence="2" id="KW-1185">Reference proteome</keyword>
<comment type="caution">
    <text evidence="1">The sequence shown here is derived from an EMBL/GenBank/DDBJ whole genome shotgun (WGS) entry which is preliminary data.</text>
</comment>
<sequence length="459" mass="49903">MSSTTYILAINCGSSSIKAKLYAVNDAGKRKPLHAVAEGSIKGIAAKGQKIKIKLEWLDGSGHDISEEGELGDQVDYQTLPPLLLKKFTSSSKGLKDEQIKYIAHRIVHGGPHKEPIIITREHEEGLTEMDTLSEFAPLHNHSAVLAIRSCLKALPEHTSLLAFDTLFHQTLPEEVYTYAIPKPDQEVPIPLRKVSKLHSLGIAQKLNLTPTRQYGFHGLSYRSILQSIATKSGKQTKDVSIVVAHLGSGGSCCMIRNGESQDTTMGLTPLEGLVGGTRSGSIDPTLVFHLVEGCAEDAGLDGIKVTRAEATLNKKSGLTALAGTNDFNSITTKMLDPSSYDAKDAKASTLAYKVYTDRLLCYLTFYLGKLFETDGVDGIDGLVFSGGIGEKSVFLRKDISKRLGWMGFQVDDKLNEQASAGKEVTIKISGEASKIPVWVVQTDEEEVCAKMVQEYFDL</sequence>
<organism evidence="1 2">
    <name type="scientific">Naganishia vaughanmartiniae</name>
    <dbReference type="NCBI Taxonomy" id="1424756"/>
    <lineage>
        <taxon>Eukaryota</taxon>
        <taxon>Fungi</taxon>
        <taxon>Dikarya</taxon>
        <taxon>Basidiomycota</taxon>
        <taxon>Agaricomycotina</taxon>
        <taxon>Tremellomycetes</taxon>
        <taxon>Filobasidiales</taxon>
        <taxon>Filobasidiaceae</taxon>
        <taxon>Naganishia</taxon>
    </lineage>
</organism>
<proteinExistence type="predicted"/>
<accession>A0ACC2X4P8</accession>
<protein>
    <submittedName>
        <fullName evidence="1">Uncharacterized protein</fullName>
    </submittedName>
</protein>
<evidence type="ECO:0000313" key="1">
    <source>
        <dbReference type="EMBL" id="KAJ9118565.1"/>
    </source>
</evidence>
<gene>
    <name evidence="1" type="ORF">QFC22_003785</name>
</gene>